<gene>
    <name evidence="2" type="ORF">QQ91_007560</name>
</gene>
<dbReference type="InterPro" id="IPR025458">
    <property type="entry name" value="DUF4278"/>
</dbReference>
<reference evidence="2" key="1">
    <citation type="submission" date="2014-11" db="EMBL/GenBank/DDBJ databases">
        <authorList>
            <person name="Malar M.C."/>
            <person name="Sen D."/>
            <person name="Tripathy S."/>
        </authorList>
    </citation>
    <scope>NUCLEOTIDE SEQUENCE</scope>
    <source>
        <strain evidence="2">BDU141951</strain>
    </source>
</reference>
<feature type="compositionally biased region" description="Polar residues" evidence="1">
    <location>
        <begin position="39"/>
        <end position="50"/>
    </location>
</feature>
<dbReference type="Pfam" id="PF14105">
    <property type="entry name" value="DUF4278"/>
    <property type="match status" value="1"/>
</dbReference>
<name>A0A0C1Y4P4_9CYAN</name>
<organism evidence="2">
    <name type="scientific">Lyngbya confervoides BDU141951</name>
    <dbReference type="NCBI Taxonomy" id="1574623"/>
    <lineage>
        <taxon>Bacteria</taxon>
        <taxon>Bacillati</taxon>
        <taxon>Cyanobacteriota</taxon>
        <taxon>Cyanophyceae</taxon>
        <taxon>Oscillatoriophycideae</taxon>
        <taxon>Oscillatoriales</taxon>
        <taxon>Microcoleaceae</taxon>
        <taxon>Lyngbya</taxon>
    </lineage>
</organism>
<proteinExistence type="predicted"/>
<reference evidence="2" key="2">
    <citation type="journal article" date="2015" name="Genome Announc.">
        <title>Draft Genome Sequence of Filamentous Marine Cyanobacterium Lyngbya confervoides Strain BDU141951.</title>
        <authorList>
            <person name="Chandrababunaidu M.M."/>
            <person name="Sen D."/>
            <person name="Tripathy S."/>
        </authorList>
    </citation>
    <scope>NUCLEOTIDE SEQUENCE</scope>
    <source>
        <strain evidence="2">BDU141951</strain>
    </source>
</reference>
<evidence type="ECO:0000256" key="1">
    <source>
        <dbReference type="SAM" id="MobiDB-lite"/>
    </source>
</evidence>
<sequence length="59" mass="6791">MKLAFLGQSYEASTPAVDAVETRETATFLGKPYHRKQYTVSPRHQPSNEMTYRGVRYHS</sequence>
<dbReference type="EMBL" id="JTHE02000003">
    <property type="protein sequence ID" value="NEV66972.1"/>
    <property type="molecule type" value="Genomic_DNA"/>
</dbReference>
<reference evidence="2" key="3">
    <citation type="submission" date="2020-02" db="EMBL/GenBank/DDBJ databases">
        <authorList>
            <person name="Sarangi A.N."/>
            <person name="Ghosh S."/>
            <person name="Mukherjee M."/>
            <person name="Tripathy S."/>
        </authorList>
    </citation>
    <scope>NUCLEOTIDE SEQUENCE</scope>
    <source>
        <strain evidence="2">BDU141951</strain>
    </source>
</reference>
<protein>
    <submittedName>
        <fullName evidence="2">DUF4278 domain-containing protein</fullName>
    </submittedName>
</protein>
<accession>A0A0C1Y4P4</accession>
<evidence type="ECO:0000313" key="2">
    <source>
        <dbReference type="EMBL" id="NEV66972.1"/>
    </source>
</evidence>
<dbReference type="AlphaFoldDB" id="A0A0C1Y4P4"/>
<feature type="region of interest" description="Disordered" evidence="1">
    <location>
        <begin position="39"/>
        <end position="59"/>
    </location>
</feature>
<comment type="caution">
    <text evidence="2">The sequence shown here is derived from an EMBL/GenBank/DDBJ whole genome shotgun (WGS) entry which is preliminary data.</text>
</comment>